<evidence type="ECO:0000256" key="10">
    <source>
        <dbReference type="ARBA" id="ARBA00023242"/>
    </source>
</evidence>
<dbReference type="Gene3D" id="1.20.5.710">
    <property type="entry name" value="Single helix bin"/>
    <property type="match status" value="1"/>
</dbReference>
<dbReference type="OrthoDB" id="293823at2759"/>
<dbReference type="Gene3D" id="3.30.1390.10">
    <property type="match status" value="1"/>
</dbReference>
<proteinExistence type="inferred from homology"/>
<feature type="region of interest" description="Disordered" evidence="13">
    <location>
        <begin position="439"/>
        <end position="501"/>
    </location>
</feature>
<feature type="coiled-coil region" evidence="12">
    <location>
        <begin position="32"/>
        <end position="95"/>
    </location>
</feature>
<feature type="compositionally biased region" description="Polar residues" evidence="13">
    <location>
        <begin position="361"/>
        <end position="374"/>
    </location>
</feature>
<evidence type="ECO:0000256" key="3">
    <source>
        <dbReference type="ARBA" id="ARBA00007197"/>
    </source>
</evidence>
<evidence type="ECO:0000256" key="1">
    <source>
        <dbReference type="ARBA" id="ARBA00004123"/>
    </source>
</evidence>
<dbReference type="InterPro" id="IPR013823">
    <property type="entry name" value="Ribosomal_bL12_C"/>
</dbReference>
<dbReference type="FunFam" id="3.30.1390.10:FF:000001">
    <property type="entry name" value="50S ribosomal protein L7/L12"/>
    <property type="match status" value="1"/>
</dbReference>
<evidence type="ECO:0000256" key="9">
    <source>
        <dbReference type="ARBA" id="ARBA00023163"/>
    </source>
</evidence>
<reference evidence="18" key="1">
    <citation type="submission" date="2022-07" db="EMBL/GenBank/DDBJ databases">
        <title>Phylogenomic reconstructions and comparative analyses of Kickxellomycotina fungi.</title>
        <authorList>
            <person name="Reynolds N.K."/>
            <person name="Stajich J.E."/>
            <person name="Barry K."/>
            <person name="Grigoriev I.V."/>
            <person name="Crous P."/>
            <person name="Smith M.E."/>
        </authorList>
    </citation>
    <scope>NUCLEOTIDE SEQUENCE</scope>
    <source>
        <strain evidence="18">NBRC 100468</strain>
    </source>
</reference>
<evidence type="ECO:0000256" key="6">
    <source>
        <dbReference type="ARBA" id="ARBA00022491"/>
    </source>
</evidence>
<comment type="caution">
    <text evidence="18">The sequence shown here is derived from an EMBL/GenBank/DDBJ whole genome shotgun (WGS) entry which is preliminary data.</text>
</comment>
<feature type="compositionally biased region" description="Low complexity" evidence="13">
    <location>
        <begin position="446"/>
        <end position="463"/>
    </location>
</feature>
<evidence type="ECO:0000259" key="15">
    <source>
        <dbReference type="Pfam" id="PF04065"/>
    </source>
</evidence>
<keyword evidence="11" id="KW-0687">Ribonucleoprotein</keyword>
<evidence type="ECO:0000259" key="17">
    <source>
        <dbReference type="Pfam" id="PF16320"/>
    </source>
</evidence>
<dbReference type="InterPro" id="IPR040168">
    <property type="entry name" value="Not2/3/5"/>
</dbReference>
<dbReference type="GO" id="GO:0030015">
    <property type="term" value="C:CCR4-NOT core complex"/>
    <property type="evidence" value="ECO:0007669"/>
    <property type="project" value="InterPro"/>
</dbReference>
<dbReference type="Pfam" id="PF04065">
    <property type="entry name" value="Not3"/>
    <property type="match status" value="1"/>
</dbReference>
<evidence type="ECO:0000313" key="18">
    <source>
        <dbReference type="EMBL" id="KAJ1920045.1"/>
    </source>
</evidence>
<dbReference type="GO" id="GO:0005840">
    <property type="term" value="C:ribosome"/>
    <property type="evidence" value="ECO:0007669"/>
    <property type="project" value="UniProtKB-KW"/>
</dbReference>
<evidence type="ECO:0000256" key="7">
    <source>
        <dbReference type="ARBA" id="ARBA00022980"/>
    </source>
</evidence>
<dbReference type="GO" id="GO:0005737">
    <property type="term" value="C:cytoplasm"/>
    <property type="evidence" value="ECO:0007669"/>
    <property type="project" value="UniProtKB-SubCell"/>
</dbReference>
<feature type="domain" description="Large ribosomal subunit protein bL12 C-terminal" evidence="14">
    <location>
        <begin position="805"/>
        <end position="872"/>
    </location>
</feature>
<feature type="domain" description="NOT2/NOT3/NOT5 C-terminal" evidence="16">
    <location>
        <begin position="546"/>
        <end position="672"/>
    </location>
</feature>
<dbReference type="GO" id="GO:1990904">
    <property type="term" value="C:ribonucleoprotein complex"/>
    <property type="evidence" value="ECO:0007669"/>
    <property type="project" value="UniProtKB-KW"/>
</dbReference>
<evidence type="ECO:0000256" key="13">
    <source>
        <dbReference type="SAM" id="MobiDB-lite"/>
    </source>
</evidence>
<dbReference type="GO" id="GO:0000289">
    <property type="term" value="P:nuclear-transcribed mRNA poly(A) tail shortening"/>
    <property type="evidence" value="ECO:0007669"/>
    <property type="project" value="UniProtKB-ARBA"/>
</dbReference>
<dbReference type="HAMAP" id="MF_00368">
    <property type="entry name" value="Ribosomal_bL12"/>
    <property type="match status" value="1"/>
</dbReference>
<dbReference type="SUPFAM" id="SSF48300">
    <property type="entry name" value="Ribosomal protein L7/12, oligomerisation (N-terminal) domain"/>
    <property type="match status" value="1"/>
</dbReference>
<evidence type="ECO:0000256" key="5">
    <source>
        <dbReference type="ARBA" id="ARBA00022490"/>
    </source>
</evidence>
<feature type="compositionally biased region" description="Polar residues" evidence="13">
    <location>
        <begin position="245"/>
        <end position="262"/>
    </location>
</feature>
<dbReference type="InterPro" id="IPR036235">
    <property type="entry name" value="Ribosomal_bL12_oligo_N_sf"/>
</dbReference>
<evidence type="ECO:0000259" key="14">
    <source>
        <dbReference type="Pfam" id="PF00542"/>
    </source>
</evidence>
<dbReference type="SUPFAM" id="SSF54736">
    <property type="entry name" value="ClpS-like"/>
    <property type="match status" value="1"/>
</dbReference>
<dbReference type="Pfam" id="PF16320">
    <property type="entry name" value="Ribosomal_L12_N"/>
    <property type="match status" value="1"/>
</dbReference>
<feature type="domain" description="Large ribosomal subunit protein bL12 oligomerization" evidence="17">
    <location>
        <begin position="739"/>
        <end position="787"/>
    </location>
</feature>
<feature type="region of interest" description="Disordered" evidence="13">
    <location>
        <begin position="239"/>
        <end position="374"/>
    </location>
</feature>
<organism evidence="18 19">
    <name type="scientific">Mycoemilia scoparia</name>
    <dbReference type="NCBI Taxonomy" id="417184"/>
    <lineage>
        <taxon>Eukaryota</taxon>
        <taxon>Fungi</taxon>
        <taxon>Fungi incertae sedis</taxon>
        <taxon>Zoopagomycota</taxon>
        <taxon>Kickxellomycotina</taxon>
        <taxon>Kickxellomycetes</taxon>
        <taxon>Kickxellales</taxon>
        <taxon>Kickxellaceae</taxon>
        <taxon>Mycoemilia</taxon>
    </lineage>
</organism>
<comment type="subcellular location">
    <subcellularLocation>
        <location evidence="2">Cytoplasm</location>
    </subcellularLocation>
    <subcellularLocation>
        <location evidence="1">Nucleus</location>
    </subcellularLocation>
</comment>
<evidence type="ECO:0000313" key="19">
    <source>
        <dbReference type="Proteomes" id="UP001150538"/>
    </source>
</evidence>
<dbReference type="GO" id="GO:0006355">
    <property type="term" value="P:regulation of DNA-templated transcription"/>
    <property type="evidence" value="ECO:0007669"/>
    <property type="project" value="InterPro"/>
</dbReference>
<feature type="region of interest" description="Disordered" evidence="13">
    <location>
        <begin position="718"/>
        <end position="738"/>
    </location>
</feature>
<dbReference type="AlphaFoldDB" id="A0A9W8A012"/>
<feature type="compositionally biased region" description="Low complexity" evidence="13">
    <location>
        <begin position="331"/>
        <end position="340"/>
    </location>
</feature>
<dbReference type="InterPro" id="IPR000206">
    <property type="entry name" value="Ribosomal_bL12"/>
</dbReference>
<name>A0A9W8A012_9FUNG</name>
<sequence length="873" mass="97110">MSRKLQVEIDRVFKKVAEGMDIFEECYNKVLNASTTNQKEKYEADLKKEIKKLQRLREQIKAWIQNNDIKDKNDLINHRKLIEKQMEKFKAIEKEMKTKAFSKEGLLQSTKLDPREKEKLDICNWLSEQVDKLSTQIDLREAEAEQISNSINKKKKRDTSKSEKVKEITTKVDRHKYHIQCLERIQRLIENESLSPEEVNEIKEDISYYVDENEEDFFVEDEGIYDDLNLDDDPVFAAIPDAESEPSNTTTASSSPVNATIASTTVPSTPGSSTLPKTTSASASDTARPQADDGRGVSRTTDSGDYNDVNEPTSPTRPVLGSKSGQKPKQTSTSLLSSPSALPPAPVEPKNAWREVKESVLSPSRQQGTTSVQATSLMQPWAAIAGQGASGATSTSPRPVSTVHNRALSPPSMYQVAAGVKRPQIVSSQTADHIHDQIKSKPTIDQQQKASSLSASKAPSPLSIDVQVKADASSNGAPECTSPVGTRPKSPAAKKPKTKSRYSLFDNTQIPDPFNDLLQTYDKAKKQFASTPQGYALRHKLMAAAQTNLPTLDDQERRPAWIPQNPTKTPSYYPQTPISILAAPDDAKDMNVDTLFYAFYYQQDTYQQYLAARELKGKSWRFHKKYLTWFQRFEEPRTITEDYEQGTYIYFDYEGDWCQRKKSEFRFEYRYLEDSEFIRTILPRINKSTIVAQMARSGRVSIASLNSRAFHMSQTFKAESTEATEPIPKPTAGSAPNPKIDAIVDQVSKLTLLETADLVEALKTRLNITESVQVVAGGAAGAPGAGAAAAAPAEEAEKPVEKTEFKVKLEKIDAAQKAKVIREIKGLIPDMNLVAAKKFVEGAPKVIKESAPKDEAEKIKKTLEALGATVVLE</sequence>
<dbReference type="GO" id="GO:0006412">
    <property type="term" value="P:translation"/>
    <property type="evidence" value="ECO:0007669"/>
    <property type="project" value="InterPro"/>
</dbReference>
<evidence type="ECO:0000256" key="2">
    <source>
        <dbReference type="ARBA" id="ARBA00004496"/>
    </source>
</evidence>
<feature type="region of interest" description="Disordered" evidence="13">
    <location>
        <begin position="386"/>
        <end position="406"/>
    </location>
</feature>
<evidence type="ECO:0000256" key="11">
    <source>
        <dbReference type="ARBA" id="ARBA00023274"/>
    </source>
</evidence>
<dbReference type="Pfam" id="PF00542">
    <property type="entry name" value="Ribosomal_L12"/>
    <property type="match status" value="1"/>
</dbReference>
<keyword evidence="7" id="KW-0689">Ribosomal protein</keyword>
<dbReference type="InterPro" id="IPR008932">
    <property type="entry name" value="Ribosomal_bL12_oligo"/>
</dbReference>
<feature type="compositionally biased region" description="Low complexity" evidence="13">
    <location>
        <begin position="263"/>
        <end position="276"/>
    </location>
</feature>
<dbReference type="InterPro" id="IPR007207">
    <property type="entry name" value="Not_N"/>
</dbReference>
<feature type="compositionally biased region" description="Polar residues" evidence="13">
    <location>
        <begin position="277"/>
        <end position="287"/>
    </location>
</feature>
<keyword evidence="5" id="KW-0963">Cytoplasm</keyword>
<keyword evidence="10" id="KW-0539">Nucleus</keyword>
<dbReference type="InterPro" id="IPR007282">
    <property type="entry name" value="NOT2/3/5_C"/>
</dbReference>
<dbReference type="PANTHER" id="PTHR23326">
    <property type="entry name" value="CCR4 NOT-RELATED"/>
    <property type="match status" value="1"/>
</dbReference>
<comment type="similarity">
    <text evidence="3">Belongs to the bacterial ribosomal protein bL12 family.</text>
</comment>
<keyword evidence="9" id="KW-0804">Transcription</keyword>
<keyword evidence="8" id="KW-0805">Transcription regulation</keyword>
<evidence type="ECO:0000256" key="8">
    <source>
        <dbReference type="ARBA" id="ARBA00023015"/>
    </source>
</evidence>
<dbReference type="Gene3D" id="2.30.30.1020">
    <property type="entry name" value="CCR4-NOT complex subunit 2/3/5, C-terminal domain"/>
    <property type="match status" value="1"/>
</dbReference>
<feature type="compositionally biased region" description="Polar residues" evidence="13">
    <location>
        <begin position="390"/>
        <end position="404"/>
    </location>
</feature>
<dbReference type="GO" id="GO:0003735">
    <property type="term" value="F:structural constituent of ribosome"/>
    <property type="evidence" value="ECO:0007669"/>
    <property type="project" value="InterPro"/>
</dbReference>
<dbReference type="EMBL" id="JANBPU010000018">
    <property type="protein sequence ID" value="KAJ1920045.1"/>
    <property type="molecule type" value="Genomic_DNA"/>
</dbReference>
<keyword evidence="12" id="KW-0175">Coiled coil</keyword>
<dbReference type="InterPro" id="IPR014719">
    <property type="entry name" value="Ribosomal_bL12_C/ClpS-like"/>
</dbReference>
<dbReference type="GO" id="GO:0005634">
    <property type="term" value="C:nucleus"/>
    <property type="evidence" value="ECO:0007669"/>
    <property type="project" value="UniProtKB-SubCell"/>
</dbReference>
<keyword evidence="6" id="KW-0678">Repressor</keyword>
<keyword evidence="19" id="KW-1185">Reference proteome</keyword>
<dbReference type="Pfam" id="PF04153">
    <property type="entry name" value="NOT2_3_5_C"/>
    <property type="match status" value="1"/>
</dbReference>
<gene>
    <name evidence="18" type="primary">NOT5</name>
    <name evidence="18" type="ORF">H4219_001574</name>
</gene>
<protein>
    <submittedName>
        <fullName evidence="18">General negative regulator of transcription subunit 5</fullName>
    </submittedName>
</protein>
<evidence type="ECO:0000256" key="4">
    <source>
        <dbReference type="ARBA" id="ARBA00007682"/>
    </source>
</evidence>
<comment type="similarity">
    <text evidence="4">Belongs to the CNOT2/3/5 family.</text>
</comment>
<evidence type="ECO:0000259" key="16">
    <source>
        <dbReference type="Pfam" id="PF04153"/>
    </source>
</evidence>
<feature type="compositionally biased region" description="Polar residues" evidence="13">
    <location>
        <begin position="298"/>
        <end position="316"/>
    </location>
</feature>
<evidence type="ECO:0000256" key="12">
    <source>
        <dbReference type="SAM" id="Coils"/>
    </source>
</evidence>
<dbReference type="InterPro" id="IPR038635">
    <property type="entry name" value="CCR4-NOT_su2/3/5_C_sf"/>
</dbReference>
<dbReference type="Proteomes" id="UP001150538">
    <property type="component" value="Unassembled WGS sequence"/>
</dbReference>
<feature type="domain" description="CCR4-Not complex component Not N-terminal" evidence="15">
    <location>
        <begin position="2"/>
        <end position="231"/>
    </location>
</feature>
<accession>A0A9W8A012</accession>